<name>A0ABQ6K4V1_9MICO</name>
<evidence type="ECO:0000313" key="1">
    <source>
        <dbReference type="EMBL" id="GMA95002.1"/>
    </source>
</evidence>
<accession>A0ABQ6K4V1</accession>
<evidence type="ECO:0008006" key="3">
    <source>
        <dbReference type="Google" id="ProtNLM"/>
    </source>
</evidence>
<organism evidence="1 2">
    <name type="scientific">Pseudolysinimonas kribbensis</name>
    <dbReference type="NCBI Taxonomy" id="433641"/>
    <lineage>
        <taxon>Bacteria</taxon>
        <taxon>Bacillati</taxon>
        <taxon>Actinomycetota</taxon>
        <taxon>Actinomycetes</taxon>
        <taxon>Micrococcales</taxon>
        <taxon>Microbacteriaceae</taxon>
        <taxon>Pseudolysinimonas</taxon>
    </lineage>
</organism>
<reference evidence="2" key="1">
    <citation type="journal article" date="2019" name="Int. J. Syst. Evol. Microbiol.">
        <title>The Global Catalogue of Microorganisms (GCM) 10K type strain sequencing project: providing services to taxonomists for standard genome sequencing and annotation.</title>
        <authorList>
            <consortium name="The Broad Institute Genomics Platform"/>
            <consortium name="The Broad Institute Genome Sequencing Center for Infectious Disease"/>
            <person name="Wu L."/>
            <person name="Ma J."/>
        </authorList>
    </citation>
    <scope>NUCLEOTIDE SEQUENCE [LARGE SCALE GENOMIC DNA]</scope>
    <source>
        <strain evidence="2">NBRC 108894</strain>
    </source>
</reference>
<dbReference type="RefSeq" id="WP_284253857.1">
    <property type="nucleotide sequence ID" value="NZ_BSVB01000001.1"/>
</dbReference>
<evidence type="ECO:0000313" key="2">
    <source>
        <dbReference type="Proteomes" id="UP001157034"/>
    </source>
</evidence>
<dbReference type="Proteomes" id="UP001157034">
    <property type="component" value="Unassembled WGS sequence"/>
</dbReference>
<dbReference type="InterPro" id="IPR006059">
    <property type="entry name" value="SBP"/>
</dbReference>
<gene>
    <name evidence="1" type="ORF">GCM10025881_18260</name>
</gene>
<sequence length="186" mass="19222">MPDPSVVVENHNLTPDQTLFGTGKAAMAFSYSNQIAAYSAGTGGAKVEIVTPPTSTKLSGLSVLPSQFWAINAHTAQPAASALLVDWLLNQPQAAKVILADRGLPFNPNTLKVVQPLLAPADAEAAGYLQKVLKVGVEAPPQPNGGSVMNDLSQRIESDVLFGKTSAADGGTSFVQQLTAALATAQ</sequence>
<proteinExistence type="predicted"/>
<dbReference type="EMBL" id="BSVB01000001">
    <property type="protein sequence ID" value="GMA95002.1"/>
    <property type="molecule type" value="Genomic_DNA"/>
</dbReference>
<comment type="caution">
    <text evidence="1">The sequence shown here is derived from an EMBL/GenBank/DDBJ whole genome shotgun (WGS) entry which is preliminary data.</text>
</comment>
<dbReference type="Gene3D" id="3.40.190.10">
    <property type="entry name" value="Periplasmic binding protein-like II"/>
    <property type="match status" value="2"/>
</dbReference>
<keyword evidence="2" id="KW-1185">Reference proteome</keyword>
<dbReference type="Pfam" id="PF13416">
    <property type="entry name" value="SBP_bac_8"/>
    <property type="match status" value="1"/>
</dbReference>
<dbReference type="SUPFAM" id="SSF53850">
    <property type="entry name" value="Periplasmic binding protein-like II"/>
    <property type="match status" value="1"/>
</dbReference>
<protein>
    <recommendedName>
        <fullName evidence="3">Extracellular solute-binding protein</fullName>
    </recommendedName>
</protein>